<reference evidence="3" key="1">
    <citation type="submission" date="2022-08" db="EMBL/GenBank/DDBJ databases">
        <title>Draft genome sequencing of Roseisolibacter agri AW1220.</title>
        <authorList>
            <person name="Tobiishi Y."/>
            <person name="Tonouchi A."/>
        </authorList>
    </citation>
    <scope>NUCLEOTIDE SEQUENCE</scope>
    <source>
        <strain evidence="3">AW1220</strain>
    </source>
</reference>
<evidence type="ECO:0000313" key="3">
    <source>
        <dbReference type="EMBL" id="GLC27358.1"/>
    </source>
</evidence>
<gene>
    <name evidence="3" type="ORF">rosag_38710</name>
</gene>
<dbReference type="Pfam" id="PF13453">
    <property type="entry name" value="Zn_ribbon_TFIIB"/>
    <property type="match status" value="1"/>
</dbReference>
<dbReference type="RefSeq" id="WP_284351799.1">
    <property type="nucleotide sequence ID" value="NZ_BRXS01000006.1"/>
</dbReference>
<organism evidence="3 4">
    <name type="scientific">Roseisolibacter agri</name>
    <dbReference type="NCBI Taxonomy" id="2014610"/>
    <lineage>
        <taxon>Bacteria</taxon>
        <taxon>Pseudomonadati</taxon>
        <taxon>Gemmatimonadota</taxon>
        <taxon>Gemmatimonadia</taxon>
        <taxon>Gemmatimonadales</taxon>
        <taxon>Gemmatimonadaceae</taxon>
        <taxon>Roseisolibacter</taxon>
    </lineage>
</organism>
<feature type="domain" description="Transcription factor zinc-finger" evidence="2">
    <location>
        <begin position="45"/>
        <end position="80"/>
    </location>
</feature>
<feature type="coiled-coil region" evidence="1">
    <location>
        <begin position="16"/>
        <end position="43"/>
    </location>
</feature>
<dbReference type="Proteomes" id="UP001161325">
    <property type="component" value="Unassembled WGS sequence"/>
</dbReference>
<accession>A0AA37VC73</accession>
<protein>
    <recommendedName>
        <fullName evidence="2">Transcription factor zinc-finger domain-containing protein</fullName>
    </recommendedName>
</protein>
<name>A0AA37VC73_9BACT</name>
<dbReference type="EMBL" id="BRXS01000006">
    <property type="protein sequence ID" value="GLC27358.1"/>
    <property type="molecule type" value="Genomic_DNA"/>
</dbReference>
<keyword evidence="4" id="KW-1185">Reference proteome</keyword>
<dbReference type="InterPro" id="IPR027392">
    <property type="entry name" value="TF_Znf"/>
</dbReference>
<evidence type="ECO:0000313" key="4">
    <source>
        <dbReference type="Proteomes" id="UP001161325"/>
    </source>
</evidence>
<keyword evidence="1" id="KW-0175">Coiled coil</keyword>
<comment type="caution">
    <text evidence="3">The sequence shown here is derived from an EMBL/GenBank/DDBJ whole genome shotgun (WGS) entry which is preliminary data.</text>
</comment>
<proteinExistence type="predicted"/>
<evidence type="ECO:0000259" key="2">
    <source>
        <dbReference type="Pfam" id="PF13453"/>
    </source>
</evidence>
<sequence length="102" mass="11821">MAIENKPSKNEDEYFARENAALIERLRAEADATRRQAERASHTMRCPRCGGHLQEKEQHRVKIDQCPDCGGVWFDKGELEIFDHVDRSGVRRFVADLFGIKY</sequence>
<dbReference type="AlphaFoldDB" id="A0AA37VC73"/>
<evidence type="ECO:0000256" key="1">
    <source>
        <dbReference type="SAM" id="Coils"/>
    </source>
</evidence>